<name>A0A4Z2J9I4_9TELE</name>
<proteinExistence type="predicted"/>
<sequence length="324" mass="35439">MPFPGSKDRVKVTSPKEVVTYQTSSGVQPLAAAPSPSFIRHRALRTKGRKRSLLSARLCGFALQTLPSVRLEWRRLNIYTARRPRDTEVYMCDWETGVEWPTFRELLKEEDGFTLEGFAPVGILWLRKDGGKTREIRKAAWHRPTRRDGETQFLHLSSGDNREDSSRDPPPLLPVILLTPRVSISVGSRSGTPHIKADGSCALLGVGGRKSRGQHQHLSCRAKGAEVATEKGRGCCLFLSEQKERAQRSHPGISLVVAMTTSRAKLFIAADQRACLTTIKCAPLDPSSRLVPASSPSSSPSSFPPSSSSSSSSSSKPPQHPHAA</sequence>
<organism evidence="2 3">
    <name type="scientific">Liparis tanakae</name>
    <name type="common">Tanaka's snailfish</name>
    <dbReference type="NCBI Taxonomy" id="230148"/>
    <lineage>
        <taxon>Eukaryota</taxon>
        <taxon>Metazoa</taxon>
        <taxon>Chordata</taxon>
        <taxon>Craniata</taxon>
        <taxon>Vertebrata</taxon>
        <taxon>Euteleostomi</taxon>
        <taxon>Actinopterygii</taxon>
        <taxon>Neopterygii</taxon>
        <taxon>Teleostei</taxon>
        <taxon>Neoteleostei</taxon>
        <taxon>Acanthomorphata</taxon>
        <taxon>Eupercaria</taxon>
        <taxon>Perciformes</taxon>
        <taxon>Cottioidei</taxon>
        <taxon>Cottales</taxon>
        <taxon>Liparidae</taxon>
        <taxon>Liparis</taxon>
    </lineage>
</organism>
<gene>
    <name evidence="2" type="ORF">EYF80_003423</name>
</gene>
<evidence type="ECO:0000313" key="2">
    <source>
        <dbReference type="EMBL" id="TNN86338.1"/>
    </source>
</evidence>
<comment type="caution">
    <text evidence="2">The sequence shown here is derived from an EMBL/GenBank/DDBJ whole genome shotgun (WGS) entry which is preliminary data.</text>
</comment>
<accession>A0A4Z2J9I4</accession>
<dbReference type="Proteomes" id="UP000314294">
    <property type="component" value="Unassembled WGS sequence"/>
</dbReference>
<reference evidence="2 3" key="1">
    <citation type="submission" date="2019-03" db="EMBL/GenBank/DDBJ databases">
        <title>First draft genome of Liparis tanakae, snailfish: a comprehensive survey of snailfish specific genes.</title>
        <authorList>
            <person name="Kim W."/>
            <person name="Song I."/>
            <person name="Jeong J.-H."/>
            <person name="Kim D."/>
            <person name="Kim S."/>
            <person name="Ryu S."/>
            <person name="Song J.Y."/>
            <person name="Lee S.K."/>
        </authorList>
    </citation>
    <scope>NUCLEOTIDE SEQUENCE [LARGE SCALE GENOMIC DNA]</scope>
    <source>
        <tissue evidence="2">Muscle</tissue>
    </source>
</reference>
<feature type="region of interest" description="Disordered" evidence="1">
    <location>
        <begin position="285"/>
        <end position="324"/>
    </location>
</feature>
<keyword evidence="3" id="KW-1185">Reference proteome</keyword>
<dbReference type="AlphaFoldDB" id="A0A4Z2J9I4"/>
<evidence type="ECO:0000256" key="1">
    <source>
        <dbReference type="SAM" id="MobiDB-lite"/>
    </source>
</evidence>
<feature type="compositionally biased region" description="Low complexity" evidence="1">
    <location>
        <begin position="286"/>
        <end position="317"/>
    </location>
</feature>
<feature type="region of interest" description="Disordered" evidence="1">
    <location>
        <begin position="150"/>
        <end position="170"/>
    </location>
</feature>
<evidence type="ECO:0000313" key="3">
    <source>
        <dbReference type="Proteomes" id="UP000314294"/>
    </source>
</evidence>
<dbReference type="EMBL" id="SRLO01000016">
    <property type="protein sequence ID" value="TNN86338.1"/>
    <property type="molecule type" value="Genomic_DNA"/>
</dbReference>
<protein>
    <submittedName>
        <fullName evidence="2">Uncharacterized protein</fullName>
    </submittedName>
</protein>